<dbReference type="Gene3D" id="3.40.50.150">
    <property type="entry name" value="Vaccinia Virus protein VP39"/>
    <property type="match status" value="1"/>
</dbReference>
<dbReference type="InterPro" id="IPR029063">
    <property type="entry name" value="SAM-dependent_MTases_sf"/>
</dbReference>
<dbReference type="Proteomes" id="UP001501638">
    <property type="component" value="Unassembled WGS sequence"/>
</dbReference>
<keyword evidence="3" id="KW-0808">Transferase</keyword>
<proteinExistence type="predicted"/>
<name>A0ABP5X4A7_9ACTN</name>
<comment type="caution">
    <text evidence="3">The sequence shown here is derived from an EMBL/GenBank/DDBJ whole genome shotgun (WGS) entry which is preliminary data.</text>
</comment>
<feature type="region of interest" description="Disordered" evidence="1">
    <location>
        <begin position="162"/>
        <end position="186"/>
    </location>
</feature>
<reference evidence="4" key="1">
    <citation type="journal article" date="2019" name="Int. J. Syst. Evol. Microbiol.">
        <title>The Global Catalogue of Microorganisms (GCM) 10K type strain sequencing project: providing services to taxonomists for standard genome sequencing and annotation.</title>
        <authorList>
            <consortium name="The Broad Institute Genomics Platform"/>
            <consortium name="The Broad Institute Genome Sequencing Center for Infectious Disease"/>
            <person name="Wu L."/>
            <person name="Ma J."/>
        </authorList>
    </citation>
    <scope>NUCLEOTIDE SEQUENCE [LARGE SCALE GENOMIC DNA]</scope>
    <source>
        <strain evidence="4">JCM 6305</strain>
    </source>
</reference>
<dbReference type="EMBL" id="BAAASZ010000020">
    <property type="protein sequence ID" value="GAA2444852.1"/>
    <property type="molecule type" value="Genomic_DNA"/>
</dbReference>
<dbReference type="InterPro" id="IPR013216">
    <property type="entry name" value="Methyltransf_11"/>
</dbReference>
<keyword evidence="3" id="KW-0489">Methyltransferase</keyword>
<evidence type="ECO:0000313" key="4">
    <source>
        <dbReference type="Proteomes" id="UP001501638"/>
    </source>
</evidence>
<gene>
    <name evidence="3" type="ORF">GCM10010405_30450</name>
</gene>
<evidence type="ECO:0000256" key="1">
    <source>
        <dbReference type="SAM" id="MobiDB-lite"/>
    </source>
</evidence>
<keyword evidence="4" id="KW-1185">Reference proteome</keyword>
<evidence type="ECO:0000259" key="2">
    <source>
        <dbReference type="Pfam" id="PF08241"/>
    </source>
</evidence>
<organism evidence="3 4">
    <name type="scientific">Streptomyces macrosporus</name>
    <dbReference type="NCBI Taxonomy" id="44032"/>
    <lineage>
        <taxon>Bacteria</taxon>
        <taxon>Bacillati</taxon>
        <taxon>Actinomycetota</taxon>
        <taxon>Actinomycetes</taxon>
        <taxon>Kitasatosporales</taxon>
        <taxon>Streptomycetaceae</taxon>
        <taxon>Streptomyces</taxon>
    </lineage>
</organism>
<dbReference type="RefSeq" id="WP_344322967.1">
    <property type="nucleotide sequence ID" value="NZ_BAAASZ010000020.1"/>
</dbReference>
<protein>
    <submittedName>
        <fullName evidence="3">Class I SAM-dependent methyltransferase</fullName>
    </submittedName>
</protein>
<dbReference type="GO" id="GO:0008168">
    <property type="term" value="F:methyltransferase activity"/>
    <property type="evidence" value="ECO:0007669"/>
    <property type="project" value="UniProtKB-KW"/>
</dbReference>
<dbReference type="CDD" id="cd02440">
    <property type="entry name" value="AdoMet_MTases"/>
    <property type="match status" value="1"/>
</dbReference>
<dbReference type="Pfam" id="PF08241">
    <property type="entry name" value="Methyltransf_11"/>
    <property type="match status" value="1"/>
</dbReference>
<dbReference type="SUPFAM" id="SSF53335">
    <property type="entry name" value="S-adenosyl-L-methionine-dependent methyltransferases"/>
    <property type="match status" value="1"/>
</dbReference>
<evidence type="ECO:0000313" key="3">
    <source>
        <dbReference type="EMBL" id="GAA2444852.1"/>
    </source>
</evidence>
<sequence>MTPTAAYDEIADRYEEDVPAARRLLPEPGDGDGDGPAPDALGRLLHDLLGEGSGVCLEFGLGAGFHTDAVRALGWTPVGVDVSAGTPRRARDRLPVVRADAGRLPLRSGSVPAVLAVATRAPDRPALLREAARVLRPGGVLVHVGAHPCSCRSAADRAVPGAVVPRPGRRTDRDARAEAGGAGTAHRPLPDLLHTFLDAGLTLERFAESGSPAPTVLAVGARRYP</sequence>
<feature type="domain" description="Methyltransferase type 11" evidence="2">
    <location>
        <begin position="57"/>
        <end position="142"/>
    </location>
</feature>
<accession>A0ABP5X4A7</accession>
<dbReference type="GO" id="GO:0032259">
    <property type="term" value="P:methylation"/>
    <property type="evidence" value="ECO:0007669"/>
    <property type="project" value="UniProtKB-KW"/>
</dbReference>